<dbReference type="eggNOG" id="COG4987">
    <property type="taxonomic scope" value="Bacteria"/>
</dbReference>
<dbReference type="PROSITE" id="PS50929">
    <property type="entry name" value="ABC_TM1F"/>
    <property type="match status" value="1"/>
</dbReference>
<keyword evidence="4" id="KW-0067">ATP-binding</keyword>
<dbReference type="GO" id="GO:0140359">
    <property type="term" value="F:ABC-type transporter activity"/>
    <property type="evidence" value="ECO:0007669"/>
    <property type="project" value="InterPro"/>
</dbReference>
<dbReference type="STRING" id="1389489.O159_14460"/>
<proteinExistence type="predicted"/>
<dbReference type="NCBIfam" id="TIGR02868">
    <property type="entry name" value="CydC"/>
    <property type="match status" value="1"/>
</dbReference>
<dbReference type="InterPro" id="IPR036640">
    <property type="entry name" value="ABC1_TM_sf"/>
</dbReference>
<evidence type="ECO:0000256" key="3">
    <source>
        <dbReference type="ARBA" id="ARBA00022741"/>
    </source>
</evidence>
<dbReference type="HOGENOM" id="CLU_000604_84_9_11"/>
<dbReference type="OrthoDB" id="3237158at2"/>
<comment type="subcellular location">
    <subcellularLocation>
        <location evidence="1">Cell membrane</location>
        <topology evidence="1">Multi-pass membrane protein</topology>
    </subcellularLocation>
</comment>
<evidence type="ECO:0000313" key="11">
    <source>
        <dbReference type="Proteomes" id="UP000016743"/>
    </source>
</evidence>
<feature type="transmembrane region" description="Helical" evidence="7">
    <location>
        <begin position="62"/>
        <end position="84"/>
    </location>
</feature>
<feature type="domain" description="ABC transporter" evidence="8">
    <location>
        <begin position="359"/>
        <end position="573"/>
    </location>
</feature>
<keyword evidence="5 7" id="KW-1133">Transmembrane helix</keyword>
<evidence type="ECO:0000259" key="8">
    <source>
        <dbReference type="PROSITE" id="PS50893"/>
    </source>
</evidence>
<protein>
    <recommendedName>
        <fullName evidence="12">Thiol reductant ABC exporter subunit CydC</fullName>
    </recommendedName>
</protein>
<feature type="transmembrane region" description="Helical" evidence="7">
    <location>
        <begin position="156"/>
        <end position="174"/>
    </location>
</feature>
<reference evidence="10 11" key="1">
    <citation type="journal article" date="2013" name="Genome Announc.">
        <title>Complete Genome Sequence of Leifsonia xyli subsp. cynodontis Strain DSM46306, a Gram-Positive Bacterial Pathogen of Grasses.</title>
        <authorList>
            <person name="Monteiro-Vitorello C.B."/>
            <person name="Zerillo M.M."/>
            <person name="Van Sluys M.A."/>
            <person name="Camargo L.E."/>
            <person name="Kitajima J.P."/>
        </authorList>
    </citation>
    <scope>NUCLEOTIDE SEQUENCE [LARGE SCALE GENOMIC DNA]</scope>
    <source>
        <strain evidence="10 11">DSM 46306</strain>
    </source>
</reference>
<feature type="transmembrane region" description="Helical" evidence="7">
    <location>
        <begin position="30"/>
        <end position="56"/>
    </location>
</feature>
<dbReference type="CDD" id="cd03228">
    <property type="entry name" value="ABCC_MRP_Like"/>
    <property type="match status" value="1"/>
</dbReference>
<dbReference type="PANTHER" id="PTHR24221">
    <property type="entry name" value="ATP-BINDING CASSETTE SUB-FAMILY B"/>
    <property type="match status" value="1"/>
</dbReference>
<dbReference type="Pfam" id="PF00664">
    <property type="entry name" value="ABC_membrane"/>
    <property type="match status" value="1"/>
</dbReference>
<feature type="transmembrane region" description="Helical" evidence="7">
    <location>
        <begin position="259"/>
        <end position="282"/>
    </location>
</feature>
<dbReference type="PATRIC" id="fig|1389489.3.peg.1390"/>
<dbReference type="Gene3D" id="3.40.50.300">
    <property type="entry name" value="P-loop containing nucleotide triphosphate hydrolases"/>
    <property type="match status" value="1"/>
</dbReference>
<evidence type="ECO:0000259" key="9">
    <source>
        <dbReference type="PROSITE" id="PS50929"/>
    </source>
</evidence>
<dbReference type="SUPFAM" id="SSF52540">
    <property type="entry name" value="P-loop containing nucleoside triphosphate hydrolases"/>
    <property type="match status" value="1"/>
</dbReference>
<evidence type="ECO:0000256" key="5">
    <source>
        <dbReference type="ARBA" id="ARBA00022989"/>
    </source>
</evidence>
<dbReference type="InterPro" id="IPR014223">
    <property type="entry name" value="ABC_CydC/D"/>
</dbReference>
<feature type="transmembrane region" description="Helical" evidence="7">
    <location>
        <begin position="294"/>
        <end position="319"/>
    </location>
</feature>
<dbReference type="KEGG" id="lxy:O159_14460"/>
<name>U3P6S5_LEIXC</name>
<feature type="domain" description="ABC transmembrane type-1" evidence="9">
    <location>
        <begin position="31"/>
        <end position="321"/>
    </location>
</feature>
<dbReference type="PROSITE" id="PS00211">
    <property type="entry name" value="ABC_TRANSPORTER_1"/>
    <property type="match status" value="1"/>
</dbReference>
<dbReference type="SUPFAM" id="SSF90123">
    <property type="entry name" value="ABC transporter transmembrane region"/>
    <property type="match status" value="1"/>
</dbReference>
<evidence type="ECO:0000256" key="4">
    <source>
        <dbReference type="ARBA" id="ARBA00022840"/>
    </source>
</evidence>
<dbReference type="GO" id="GO:0005524">
    <property type="term" value="F:ATP binding"/>
    <property type="evidence" value="ECO:0007669"/>
    <property type="project" value="UniProtKB-KW"/>
</dbReference>
<dbReference type="InterPro" id="IPR003593">
    <property type="entry name" value="AAA+_ATPase"/>
</dbReference>
<dbReference type="GO" id="GO:0045454">
    <property type="term" value="P:cell redox homeostasis"/>
    <property type="evidence" value="ECO:0007669"/>
    <property type="project" value="InterPro"/>
</dbReference>
<evidence type="ECO:0008006" key="12">
    <source>
        <dbReference type="Google" id="ProtNLM"/>
    </source>
</evidence>
<evidence type="ECO:0000256" key="6">
    <source>
        <dbReference type="ARBA" id="ARBA00023136"/>
    </source>
</evidence>
<keyword evidence="6 7" id="KW-0472">Membrane</keyword>
<evidence type="ECO:0000256" key="2">
    <source>
        <dbReference type="ARBA" id="ARBA00022692"/>
    </source>
</evidence>
<dbReference type="InterPro" id="IPR011527">
    <property type="entry name" value="ABC1_TM_dom"/>
</dbReference>
<dbReference type="Gene3D" id="1.20.1560.10">
    <property type="entry name" value="ABC transporter type 1, transmembrane domain"/>
    <property type="match status" value="1"/>
</dbReference>
<feature type="transmembrane region" description="Helical" evidence="7">
    <location>
        <begin position="180"/>
        <end position="199"/>
    </location>
</feature>
<dbReference type="Pfam" id="PF00005">
    <property type="entry name" value="ABC_tran"/>
    <property type="match status" value="1"/>
</dbReference>
<dbReference type="InterPro" id="IPR003439">
    <property type="entry name" value="ABC_transporter-like_ATP-bd"/>
</dbReference>
<dbReference type="GO" id="GO:0005886">
    <property type="term" value="C:plasma membrane"/>
    <property type="evidence" value="ECO:0007669"/>
    <property type="project" value="UniProtKB-SubCell"/>
</dbReference>
<dbReference type="InterPro" id="IPR017871">
    <property type="entry name" value="ABC_transporter-like_CS"/>
</dbReference>
<dbReference type="GO" id="GO:0034040">
    <property type="term" value="F:ATPase-coupled lipid transmembrane transporter activity"/>
    <property type="evidence" value="ECO:0007669"/>
    <property type="project" value="TreeGrafter"/>
</dbReference>
<evidence type="ECO:0000256" key="1">
    <source>
        <dbReference type="ARBA" id="ARBA00004651"/>
    </source>
</evidence>
<dbReference type="SMART" id="SM00382">
    <property type="entry name" value="AAA"/>
    <property type="match status" value="1"/>
</dbReference>
<dbReference type="PANTHER" id="PTHR24221:SF654">
    <property type="entry name" value="ATP-BINDING CASSETTE SUB-FAMILY B MEMBER 6"/>
    <property type="match status" value="1"/>
</dbReference>
<dbReference type="Proteomes" id="UP000016743">
    <property type="component" value="Chromosome"/>
</dbReference>
<dbReference type="PROSITE" id="PS50893">
    <property type="entry name" value="ABC_TRANSPORTER_2"/>
    <property type="match status" value="1"/>
</dbReference>
<sequence length="575" mass="59896">MSVADPEPRTPSRADIRRILRLALPSGRRLAVAIAFGALSGGSAVALLAVSAWLIARAAEQPALMYLSAAVVGVRAFALGRAFFRYLERLAGHDAAFRRLGGVRADMYARLVPLAPDGLGRAGHGLGRAGGGDLLARFADDVDDLQDYALRVVQPLITAGLVALLSVAVTFWLLPGAGLALVATLAAAFLAGALVNRWAAGRAERRIAPLRANLADSVLDLVRSLDTLIAYGALPAAQERVSIASAALTRVVRRRATGLGLTAGAVSLLAGAATALGLAAGVPALSAGHIDGPTLAVLALLPLAVFEVFGALPLALGAWRRVRTSAERIAATAPDALPAGIPVDAADAVSLVRTGVPQLRLSRASAHWPGASAPVLRGVELTLEPGERVLLTGPTGAGKTALAHALTRLIDLDGEYTIDGVDVYTVRQDDVRAIVGLCEQRPHLFDADLRQNLLFARETASDEELLEVLERVRLGGWARERGGLDTPMGERGALVSGGQAQRIALARALLADFPVLIVDEPTANVDAAVGSRIVHDILSTAAEDGRTVLLISHSEVPADLVTRRVRMAGGVVLDR</sequence>
<dbReference type="AlphaFoldDB" id="U3P6S5"/>
<dbReference type="InterPro" id="IPR027417">
    <property type="entry name" value="P-loop_NTPase"/>
</dbReference>
<dbReference type="GO" id="GO:0016887">
    <property type="term" value="F:ATP hydrolysis activity"/>
    <property type="evidence" value="ECO:0007669"/>
    <property type="project" value="InterPro"/>
</dbReference>
<dbReference type="InterPro" id="IPR039421">
    <property type="entry name" value="Type_1_exporter"/>
</dbReference>
<keyword evidence="2 7" id="KW-0812">Transmembrane</keyword>
<organism evidence="10 11">
    <name type="scientific">Leifsonia xyli subsp. cynodontis DSM 46306</name>
    <dbReference type="NCBI Taxonomy" id="1389489"/>
    <lineage>
        <taxon>Bacteria</taxon>
        <taxon>Bacillati</taxon>
        <taxon>Actinomycetota</taxon>
        <taxon>Actinomycetes</taxon>
        <taxon>Micrococcales</taxon>
        <taxon>Microbacteriaceae</taxon>
        <taxon>Leifsonia</taxon>
    </lineage>
</organism>
<dbReference type="RefSeq" id="WP_021754958.1">
    <property type="nucleotide sequence ID" value="NC_022438.1"/>
</dbReference>
<dbReference type="GO" id="GO:0034775">
    <property type="term" value="P:glutathione transmembrane transport"/>
    <property type="evidence" value="ECO:0007669"/>
    <property type="project" value="InterPro"/>
</dbReference>
<accession>U3P6S5</accession>
<keyword evidence="3" id="KW-0547">Nucleotide-binding</keyword>
<evidence type="ECO:0000313" key="10">
    <source>
        <dbReference type="EMBL" id="AGW41506.1"/>
    </source>
</evidence>
<keyword evidence="11" id="KW-1185">Reference proteome</keyword>
<evidence type="ECO:0000256" key="7">
    <source>
        <dbReference type="SAM" id="Phobius"/>
    </source>
</evidence>
<dbReference type="EMBL" id="CP006734">
    <property type="protein sequence ID" value="AGW41506.1"/>
    <property type="molecule type" value="Genomic_DNA"/>
</dbReference>
<gene>
    <name evidence="10" type="ORF">O159_14460</name>
</gene>